<gene>
    <name evidence="14" type="ORF">D9Q98_001686</name>
</gene>
<feature type="domain" description="Metallo-beta-lactamase" evidence="12">
    <location>
        <begin position="486"/>
        <end position="712"/>
    </location>
</feature>
<comment type="cofactor">
    <cofactor evidence="2">
        <name>Zn(2+)</name>
        <dbReference type="ChEBI" id="CHEBI:29105"/>
    </cofactor>
</comment>
<comment type="similarity">
    <text evidence="3">Belongs to the RNase Z family.</text>
</comment>
<protein>
    <recommendedName>
        <fullName evidence="5">ribonuclease Z</fullName>
        <ecNumber evidence="5">3.1.26.11</ecNumber>
    </recommendedName>
</protein>
<evidence type="ECO:0000259" key="12">
    <source>
        <dbReference type="Pfam" id="PF12706"/>
    </source>
</evidence>
<accession>A0A9D4TUT5</accession>
<keyword evidence="11" id="KW-0862">Zinc</keyword>
<dbReference type="PANTHER" id="PTHR12553">
    <property type="entry name" value="ZINC PHOSPHODIESTERASE ELAC PROTEIN 2"/>
    <property type="match status" value="1"/>
</dbReference>
<dbReference type="HAMAP" id="MF_01818">
    <property type="entry name" value="RNase_Z_BN"/>
    <property type="match status" value="1"/>
</dbReference>
<dbReference type="OrthoDB" id="527344at2759"/>
<dbReference type="Pfam" id="PF13691">
    <property type="entry name" value="Lactamase_B_4"/>
    <property type="match status" value="1"/>
</dbReference>
<feature type="domain" description="tRNase Z endonuclease" evidence="13">
    <location>
        <begin position="28"/>
        <end position="79"/>
    </location>
</feature>
<keyword evidence="9" id="KW-0255">Endonuclease</keyword>
<evidence type="ECO:0000259" key="13">
    <source>
        <dbReference type="Pfam" id="PF13691"/>
    </source>
</evidence>
<comment type="caution">
    <text evidence="14">The sequence shown here is derived from an EMBL/GenBank/DDBJ whole genome shotgun (WGS) entry which is preliminary data.</text>
</comment>
<dbReference type="InterPro" id="IPR013471">
    <property type="entry name" value="RNase_Z/BN"/>
</dbReference>
<dbReference type="CDD" id="cd07718">
    <property type="entry name" value="RNaseZ_ELAC1_ELAC2-C-term-like_MBL-fold"/>
    <property type="match status" value="1"/>
</dbReference>
<evidence type="ECO:0000256" key="5">
    <source>
        <dbReference type="ARBA" id="ARBA00012477"/>
    </source>
</evidence>
<evidence type="ECO:0000256" key="9">
    <source>
        <dbReference type="ARBA" id="ARBA00022759"/>
    </source>
</evidence>
<dbReference type="InterPro" id="IPR001279">
    <property type="entry name" value="Metallo-B-lactamas"/>
</dbReference>
<evidence type="ECO:0000256" key="2">
    <source>
        <dbReference type="ARBA" id="ARBA00001947"/>
    </source>
</evidence>
<dbReference type="Proteomes" id="UP001055712">
    <property type="component" value="Unassembled WGS sequence"/>
</dbReference>
<keyword evidence="8" id="KW-0479">Metal-binding</keyword>
<dbReference type="Gene3D" id="3.60.15.10">
    <property type="entry name" value="Ribonuclease Z/Hydroxyacylglutathione hydrolase-like"/>
    <property type="match status" value="2"/>
</dbReference>
<reference evidence="14" key="1">
    <citation type="journal article" date="2019" name="Plant J.">
        <title>Chlorella vulgaris genome assembly and annotation reveals the molecular basis for metabolic acclimation to high light conditions.</title>
        <authorList>
            <person name="Cecchin M."/>
            <person name="Marcolungo L."/>
            <person name="Rossato M."/>
            <person name="Girolomoni L."/>
            <person name="Cosentino E."/>
            <person name="Cuine S."/>
            <person name="Li-Beisson Y."/>
            <person name="Delledonne M."/>
            <person name="Ballottari M."/>
        </authorList>
    </citation>
    <scope>NUCLEOTIDE SEQUENCE</scope>
    <source>
        <strain evidence="14">211/11P</strain>
    </source>
</reference>
<evidence type="ECO:0000256" key="7">
    <source>
        <dbReference type="ARBA" id="ARBA00022722"/>
    </source>
</evidence>
<dbReference type="InterPro" id="IPR036866">
    <property type="entry name" value="RibonucZ/Hydroxyglut_hydro"/>
</dbReference>
<keyword evidence="15" id="KW-1185">Reference proteome</keyword>
<dbReference type="AlphaFoldDB" id="A0A9D4TUT5"/>
<proteinExistence type="inferred from homology"/>
<organism evidence="14 15">
    <name type="scientific">Chlorella vulgaris</name>
    <name type="common">Green alga</name>
    <dbReference type="NCBI Taxonomy" id="3077"/>
    <lineage>
        <taxon>Eukaryota</taxon>
        <taxon>Viridiplantae</taxon>
        <taxon>Chlorophyta</taxon>
        <taxon>core chlorophytes</taxon>
        <taxon>Trebouxiophyceae</taxon>
        <taxon>Chlorellales</taxon>
        <taxon>Chlorellaceae</taxon>
        <taxon>Chlorella clade</taxon>
        <taxon>Chlorella</taxon>
    </lineage>
</organism>
<dbReference type="GO" id="GO:0042781">
    <property type="term" value="F:3'-tRNA processing endoribonuclease activity"/>
    <property type="evidence" value="ECO:0007669"/>
    <property type="project" value="UniProtKB-EC"/>
</dbReference>
<reference evidence="14" key="2">
    <citation type="submission" date="2020-11" db="EMBL/GenBank/DDBJ databases">
        <authorList>
            <person name="Cecchin M."/>
            <person name="Marcolungo L."/>
            <person name="Rossato M."/>
            <person name="Girolomoni L."/>
            <person name="Cosentino E."/>
            <person name="Cuine S."/>
            <person name="Li-Beisson Y."/>
            <person name="Delledonne M."/>
            <person name="Ballottari M."/>
        </authorList>
    </citation>
    <scope>NUCLEOTIDE SEQUENCE</scope>
    <source>
        <strain evidence="14">211/11P</strain>
        <tissue evidence="14">Whole cell</tissue>
    </source>
</reference>
<dbReference type="GO" id="GO:0005739">
    <property type="term" value="C:mitochondrion"/>
    <property type="evidence" value="ECO:0007669"/>
    <property type="project" value="TreeGrafter"/>
</dbReference>
<evidence type="ECO:0000313" key="15">
    <source>
        <dbReference type="Proteomes" id="UP001055712"/>
    </source>
</evidence>
<keyword evidence="10" id="KW-0378">Hydrolase</keyword>
<dbReference type="SUPFAM" id="SSF56281">
    <property type="entry name" value="Metallo-hydrolase/oxidoreductase"/>
    <property type="match status" value="2"/>
</dbReference>
<evidence type="ECO:0000256" key="8">
    <source>
        <dbReference type="ARBA" id="ARBA00022723"/>
    </source>
</evidence>
<dbReference type="GO" id="GO:0046872">
    <property type="term" value="F:metal ion binding"/>
    <property type="evidence" value="ECO:0007669"/>
    <property type="project" value="UniProtKB-KW"/>
</dbReference>
<evidence type="ECO:0000256" key="6">
    <source>
        <dbReference type="ARBA" id="ARBA00022694"/>
    </source>
</evidence>
<name>A0A9D4TUT5_CHLVU</name>
<evidence type="ECO:0000313" key="14">
    <source>
        <dbReference type="EMBL" id="KAI3435626.1"/>
    </source>
</evidence>
<evidence type="ECO:0000256" key="11">
    <source>
        <dbReference type="ARBA" id="ARBA00022833"/>
    </source>
</evidence>
<dbReference type="InterPro" id="IPR027794">
    <property type="entry name" value="tRNase_Z_dom"/>
</dbReference>
<dbReference type="InterPro" id="IPR047151">
    <property type="entry name" value="RNZ2-like"/>
</dbReference>
<evidence type="ECO:0000256" key="10">
    <source>
        <dbReference type="ARBA" id="ARBA00022801"/>
    </source>
</evidence>
<comment type="catalytic activity">
    <reaction evidence="1">
        <text>Endonucleolytic cleavage of RNA, removing extra 3' nucleotides from tRNA precursor, generating 3' termini of tRNAs. A 3'-hydroxy group is left at the tRNA terminus and a 5'-phosphoryl group is left at the trailer molecule.</text>
        <dbReference type="EC" id="3.1.26.11"/>
    </reaction>
</comment>
<evidence type="ECO:0000256" key="1">
    <source>
        <dbReference type="ARBA" id="ARBA00000402"/>
    </source>
</evidence>
<evidence type="ECO:0000256" key="4">
    <source>
        <dbReference type="ARBA" id="ARBA00011738"/>
    </source>
</evidence>
<keyword evidence="6" id="KW-0819">tRNA processing</keyword>
<keyword evidence="7" id="KW-0540">Nuclease</keyword>
<dbReference type="Pfam" id="PF12706">
    <property type="entry name" value="Lactamase_B_2"/>
    <property type="match status" value="1"/>
</dbReference>
<dbReference type="GO" id="GO:1990180">
    <property type="term" value="P:mitochondrial tRNA 3'-end processing"/>
    <property type="evidence" value="ECO:0007669"/>
    <property type="project" value="TreeGrafter"/>
</dbReference>
<comment type="subunit">
    <text evidence="4">Homodimer.</text>
</comment>
<dbReference type="EC" id="3.1.26.11" evidence="5"/>
<sequence length="777" mass="81680">MSKRGDSDCTANTTASVQVLGVGSDTGTSVPSVLLFFDRQRYLFNVGEGFQRFCVEHRIKLAKVSSVLTTRTTTEATGGLPGMLLTMADTSCGGLLAGHAGMSLFGPPGINTLVNAFRTFVNVRDIGLKVCEFGGSEGGAAPQPVVKSELVSITPVTLTPVAETTARGTDEGAAEGEPGAKRQRVEACGLEQAAGGMDVASVALDSPAACYLCELPDVPGKFLPQKAASLGVPRGPLYGKLVRGEEVTAGSGLTVRPQDVMEPATPGPIVIVIDCPSAAFLLALATSALLKECATGSKRDKVACVVHLSPLEVLRLPAYRQWLEAFGADAQHVLVAESMHLPAPIMRKSTILQAKLNLVDPALFPLLAGSQGNVDAELPANCTVGHNMLRYHLRPLAKKGIDKVDCCAHVDVAAVQAEVLQDQPAVAVALTAAKQLDIAQDAMPACVSSSQRRDFEVTFLGTGAAVPSKYRNVTGIHLNLFDNGGLLMDCGEGSYGQLKRRFGSAAADDLLCALRCIWISHIHADHHVGLPALLAARTRLLGPNCPPLLVLGPRPLRRALQGYAQLEPMRFRFVEASATAGVPLAGASNPPAVSPEVRAAIDAVVASLGLSRFESVLVAHCAHAYGLVLEGGVASSNEAAGGGTGWKLVFSGDTRPCPQLVEAAKGATLLIHEATFEDSLADEAVAKKHCTTSEAVEVGAQAGAYRTLLTHFSQRYPKIPVVDQNFQGTVGIAFDLMSVNLADLPRLPHIVPALKLLFAEHDQPEDEEEEQPPSMLS</sequence>
<evidence type="ECO:0000256" key="3">
    <source>
        <dbReference type="ARBA" id="ARBA00007823"/>
    </source>
</evidence>
<dbReference type="EMBL" id="SIDB01000002">
    <property type="protein sequence ID" value="KAI3435626.1"/>
    <property type="molecule type" value="Genomic_DNA"/>
</dbReference>
<dbReference type="PANTHER" id="PTHR12553:SF49">
    <property type="entry name" value="ZINC PHOSPHODIESTERASE ELAC PROTEIN 2"/>
    <property type="match status" value="1"/>
</dbReference>